<dbReference type="RefSeq" id="WP_092838169.1">
    <property type="nucleotide sequence ID" value="NZ_CP028290.1"/>
</dbReference>
<protein>
    <submittedName>
        <fullName evidence="2">Putative mRNA 3-end processing factor</fullName>
    </submittedName>
</protein>
<dbReference type="PANTHER" id="PTHR11203">
    <property type="entry name" value="CLEAVAGE AND POLYADENYLATION SPECIFICITY FACTOR FAMILY MEMBER"/>
    <property type="match status" value="1"/>
</dbReference>
<evidence type="ECO:0000313" key="3">
    <source>
        <dbReference type="Proteomes" id="UP000199317"/>
    </source>
</evidence>
<sequence length="371" mass="39917">MAAASDDLVIARPEGLYCPPGDFYIDPWKPVERAVITHGHSDHARWGHTHYLAHIDSEGILRTRLGADITLQTLPYGQAIEHHGVRISLHPAGHVLGSAQVRLEHGGHVWVASGDYKTGPDGTCVPFEPVRCDTFITESTFGLPIYRWPSQEALFAEIDAWWRANAAEGRPSVMLCYAFGKAQRILHGVDASIGPVVVHGAVEPLNAVYRAAGVALPPTLRATDPAVDAKLLQTALVVAPPSAQGTPWMRRFPRHSDAFASGWMQLRGTRRRRGVDRGFVMSDHADWPGLQSAIGATGAERVFVTHGSVAVLVRWLLEQGLDAQSFRTEYGNEDDDAAPDASPAAPPVAAPGGDASPVEDGRPQEGGEAAQ</sequence>
<keyword evidence="3" id="KW-1185">Reference proteome</keyword>
<dbReference type="OrthoDB" id="9803916at2"/>
<dbReference type="Proteomes" id="UP000199317">
    <property type="component" value="Unassembled WGS sequence"/>
</dbReference>
<dbReference type="SUPFAM" id="SSF56281">
    <property type="entry name" value="Metallo-hydrolase/oxidoreductase"/>
    <property type="match status" value="1"/>
</dbReference>
<dbReference type="EMBL" id="FNJL01000030">
    <property type="protein sequence ID" value="SDP83723.1"/>
    <property type="molecule type" value="Genomic_DNA"/>
</dbReference>
<name>A0A1H0VZI9_9BURK</name>
<dbReference type="NCBIfam" id="TIGR04122">
    <property type="entry name" value="Xnuc_lig_assoc"/>
    <property type="match status" value="1"/>
</dbReference>
<organism evidence="2 3">
    <name type="scientific">Paracidovorax cattleyae</name>
    <dbReference type="NCBI Taxonomy" id="80868"/>
    <lineage>
        <taxon>Bacteria</taxon>
        <taxon>Pseudomonadati</taxon>
        <taxon>Pseudomonadota</taxon>
        <taxon>Betaproteobacteria</taxon>
        <taxon>Burkholderiales</taxon>
        <taxon>Comamonadaceae</taxon>
        <taxon>Paracidovorax</taxon>
    </lineage>
</organism>
<reference evidence="3" key="1">
    <citation type="submission" date="2016-10" db="EMBL/GenBank/DDBJ databases">
        <authorList>
            <person name="Varghese N."/>
            <person name="Submissions S."/>
        </authorList>
    </citation>
    <scope>NUCLEOTIDE SEQUENCE [LARGE SCALE GENOMIC DNA]</scope>
    <source>
        <strain evidence="3">DSM 17101</strain>
    </source>
</reference>
<dbReference type="Gene3D" id="3.60.15.10">
    <property type="entry name" value="Ribonuclease Z/Hydroxyacylglutathione hydrolase-like"/>
    <property type="match status" value="1"/>
</dbReference>
<accession>A0A1H0VZI9</accession>
<dbReference type="PANTHER" id="PTHR11203:SF49">
    <property type="entry name" value="BLL1145 PROTEIN"/>
    <property type="match status" value="1"/>
</dbReference>
<feature type="region of interest" description="Disordered" evidence="1">
    <location>
        <begin position="327"/>
        <end position="371"/>
    </location>
</feature>
<dbReference type="InterPro" id="IPR050698">
    <property type="entry name" value="MBL"/>
</dbReference>
<dbReference type="InterPro" id="IPR026360">
    <property type="entry name" value="Xnuc_lig_assoc"/>
</dbReference>
<dbReference type="GO" id="GO:0004521">
    <property type="term" value="F:RNA endonuclease activity"/>
    <property type="evidence" value="ECO:0007669"/>
    <property type="project" value="TreeGrafter"/>
</dbReference>
<dbReference type="InterPro" id="IPR036866">
    <property type="entry name" value="RibonucZ/Hydroxyglut_hydro"/>
</dbReference>
<evidence type="ECO:0000313" key="2">
    <source>
        <dbReference type="EMBL" id="SDP83723.1"/>
    </source>
</evidence>
<evidence type="ECO:0000256" key="1">
    <source>
        <dbReference type="SAM" id="MobiDB-lite"/>
    </source>
</evidence>
<gene>
    <name evidence="2" type="ORF">SAMN04489708_13040</name>
</gene>
<dbReference type="AlphaFoldDB" id="A0A1H0VZI9"/>
<proteinExistence type="predicted"/>